<proteinExistence type="predicted"/>
<comment type="caution">
    <text evidence="1">The sequence shown here is derived from an EMBL/GenBank/DDBJ whole genome shotgun (WGS) entry which is preliminary data.</text>
</comment>
<dbReference type="AlphaFoldDB" id="K1X360"/>
<organism evidence="1">
    <name type="scientific">uncultured bacterium</name>
    <name type="common">gcode 4</name>
    <dbReference type="NCBI Taxonomy" id="1234023"/>
    <lineage>
        <taxon>Bacteria</taxon>
        <taxon>environmental samples</taxon>
    </lineage>
</organism>
<name>K1X360_9BACT</name>
<gene>
    <name evidence="1" type="ORF">ACD_80C00226G0003</name>
</gene>
<dbReference type="EMBL" id="AMFJ01036233">
    <property type="protein sequence ID" value="EKD24500.1"/>
    <property type="molecule type" value="Genomic_DNA"/>
</dbReference>
<evidence type="ECO:0000313" key="1">
    <source>
        <dbReference type="EMBL" id="EKD24500.1"/>
    </source>
</evidence>
<sequence>MKKTININWEEVGISTTELHEDQSSETKFQNIHFQAKDKHTALHIWFSRDFLQFTPEGQNIDYEKVIEDETNKLLDDVWENLFDNEEYFVFYGQHGVVTNQKFPPFH</sequence>
<protein>
    <submittedName>
        <fullName evidence="1">Uncharacterized protein</fullName>
    </submittedName>
</protein>
<accession>K1X360</accession>
<reference evidence="1" key="1">
    <citation type="journal article" date="2012" name="Science">
        <title>Fermentation, hydrogen, and sulfur metabolism in multiple uncultivated bacterial phyla.</title>
        <authorList>
            <person name="Wrighton K.C."/>
            <person name="Thomas B.C."/>
            <person name="Sharon I."/>
            <person name="Miller C.S."/>
            <person name="Castelle C.J."/>
            <person name="VerBerkmoes N.C."/>
            <person name="Wilkins M.J."/>
            <person name="Hettich R.L."/>
            <person name="Lipton M.S."/>
            <person name="Williams K.H."/>
            <person name="Long P.E."/>
            <person name="Banfield J.F."/>
        </authorList>
    </citation>
    <scope>NUCLEOTIDE SEQUENCE [LARGE SCALE GENOMIC DNA]</scope>
</reference>